<organism evidence="3 4">
    <name type="scientific">Penicillium camemberti (strain FM 013)</name>
    <dbReference type="NCBI Taxonomy" id="1429867"/>
    <lineage>
        <taxon>Eukaryota</taxon>
        <taxon>Fungi</taxon>
        <taxon>Dikarya</taxon>
        <taxon>Ascomycota</taxon>
        <taxon>Pezizomycotina</taxon>
        <taxon>Eurotiomycetes</taxon>
        <taxon>Eurotiomycetidae</taxon>
        <taxon>Eurotiales</taxon>
        <taxon>Aspergillaceae</taxon>
        <taxon>Penicillium</taxon>
    </lineage>
</organism>
<name>A0A0G4PUM3_PENC3</name>
<evidence type="ECO:0000313" key="4">
    <source>
        <dbReference type="Proteomes" id="UP000053732"/>
    </source>
</evidence>
<feature type="compositionally biased region" description="Low complexity" evidence="1">
    <location>
        <begin position="151"/>
        <end position="163"/>
    </location>
</feature>
<reference evidence="3 4" key="1">
    <citation type="journal article" date="2014" name="Nat. Commun.">
        <title>Multiple recent horizontal transfers of a large genomic region in cheese making fungi.</title>
        <authorList>
            <person name="Cheeseman K."/>
            <person name="Ropars J."/>
            <person name="Renault P."/>
            <person name="Dupont J."/>
            <person name="Gouzy J."/>
            <person name="Branca A."/>
            <person name="Abraham A.L."/>
            <person name="Ceppi M."/>
            <person name="Conseiller E."/>
            <person name="Debuchy R."/>
            <person name="Malagnac F."/>
            <person name="Goarin A."/>
            <person name="Silar P."/>
            <person name="Lacoste S."/>
            <person name="Sallet E."/>
            <person name="Bensimon A."/>
            <person name="Giraud T."/>
            <person name="Brygoo Y."/>
        </authorList>
    </citation>
    <scope>NUCLEOTIDE SEQUENCE [LARGE SCALE GENOMIC DNA]</scope>
    <source>
        <strain evidence="4">FM 013</strain>
    </source>
</reference>
<dbReference type="EMBL" id="HG793177">
    <property type="protein sequence ID" value="CRL30123.1"/>
    <property type="molecule type" value="Genomic_DNA"/>
</dbReference>
<dbReference type="InterPro" id="IPR047205">
    <property type="entry name" value="RMP1"/>
</dbReference>
<dbReference type="InterPro" id="IPR047204">
    <property type="entry name" value="RMP1_RBD"/>
</dbReference>
<dbReference type="GO" id="GO:0000294">
    <property type="term" value="P:nuclear-transcribed mRNA catabolic process, RNase MRP-dependent"/>
    <property type="evidence" value="ECO:0007669"/>
    <property type="project" value="TreeGrafter"/>
</dbReference>
<sequence length="196" mass="22265">MDKEILAVHSTLHLIFHRNKNQHRRTKWWKWLSILKRATLDFARSGVKSHLATVIPRCYMYEKKEREKKVKQTNCFLSAFSTVVADNQFSTLGIVLLAALARLSKITGISHQLKMQPVSKSKIIPVAKEDLGERIRRIDTVPLAPVKISQSDSKASKVSMVSKAAKEKPTEKLKDVSKPTKKKKKNAIDDLFSGLF</sequence>
<evidence type="ECO:0000259" key="2">
    <source>
        <dbReference type="Pfam" id="PF20945"/>
    </source>
</evidence>
<dbReference type="GO" id="GO:0042134">
    <property type="term" value="F:rRNA primary transcript binding"/>
    <property type="evidence" value="ECO:0007669"/>
    <property type="project" value="InterPro"/>
</dbReference>
<gene>
    <name evidence="3" type="ORF">PCAMFM013_S044g000054</name>
</gene>
<dbReference type="CDD" id="cd22573">
    <property type="entry name" value="RMP1_RBD"/>
    <property type="match status" value="1"/>
</dbReference>
<evidence type="ECO:0000313" key="3">
    <source>
        <dbReference type="EMBL" id="CRL30123.1"/>
    </source>
</evidence>
<evidence type="ECO:0000256" key="1">
    <source>
        <dbReference type="SAM" id="MobiDB-lite"/>
    </source>
</evidence>
<dbReference type="AlphaFoldDB" id="A0A0G4PUM3"/>
<dbReference type="GO" id="GO:0000172">
    <property type="term" value="C:ribonuclease MRP complex"/>
    <property type="evidence" value="ECO:0007669"/>
    <property type="project" value="InterPro"/>
</dbReference>
<proteinExistence type="predicted"/>
<dbReference type="PANTHER" id="PTHR37792">
    <property type="entry name" value="RIBONUCLEASE MRP PROTEIN SUBUNIT RMP1"/>
    <property type="match status" value="1"/>
</dbReference>
<dbReference type="PANTHER" id="PTHR37792:SF1">
    <property type="entry name" value="RIBONUCLEASE MRP PROTEIN SUBUNIT RMP1"/>
    <property type="match status" value="1"/>
</dbReference>
<dbReference type="GO" id="GO:0000466">
    <property type="term" value="P:maturation of 5.8S rRNA from tricistronic rRNA transcript (SSU-rRNA, 5.8S rRNA, LSU-rRNA)"/>
    <property type="evidence" value="ECO:0007669"/>
    <property type="project" value="TreeGrafter"/>
</dbReference>
<keyword evidence="4" id="KW-1185">Reference proteome</keyword>
<dbReference type="Pfam" id="PF20945">
    <property type="entry name" value="RMP1"/>
    <property type="match status" value="1"/>
</dbReference>
<protein>
    <submittedName>
        <fullName evidence="3">Str. FM013</fullName>
    </submittedName>
</protein>
<feature type="compositionally biased region" description="Basic and acidic residues" evidence="1">
    <location>
        <begin position="164"/>
        <end position="178"/>
    </location>
</feature>
<feature type="region of interest" description="Disordered" evidence="1">
    <location>
        <begin position="151"/>
        <end position="183"/>
    </location>
</feature>
<dbReference type="STRING" id="1429867.A0A0G4PUM3"/>
<feature type="domain" description="RNase MRP protein 1 RNA binding" evidence="2">
    <location>
        <begin position="11"/>
        <end position="102"/>
    </location>
</feature>
<accession>A0A0G4PUM3</accession>
<dbReference type="Proteomes" id="UP000053732">
    <property type="component" value="Unassembled WGS sequence"/>
</dbReference>